<dbReference type="InterPro" id="IPR030547">
    <property type="entry name" value="XRCC2"/>
</dbReference>
<dbReference type="GO" id="GO:0000400">
    <property type="term" value="F:four-way junction DNA binding"/>
    <property type="evidence" value="ECO:0007669"/>
    <property type="project" value="TreeGrafter"/>
</dbReference>
<protein>
    <submittedName>
        <fullName evidence="3">Putative DNA repair protein</fullName>
    </submittedName>
</protein>
<dbReference type="CDD" id="cd19490">
    <property type="entry name" value="XRCC2"/>
    <property type="match status" value="1"/>
</dbReference>
<evidence type="ECO:0000313" key="3">
    <source>
        <dbReference type="EMBL" id="PIK45824.1"/>
    </source>
</evidence>
<sequence>MDRLGQINKSLQLLARSCVHAHLCKGSVLPFGEEYPKPGGLIEFCGESGTAKTECLLNFAVSCILPPDWNGYALGGIGSGVVFIDTQSQFSMLRAFTLLEKRVTSSISSTDVSPVREGGVLQLDDVAGGSTVGQRSELHSTDQGTRREEHGERPTADEIEGFIRSCLEKLYVIRCYSRHQLLITLHSLENFLANKTNIGIAMIDSWSAFYWMDRASFGDQLSLAENCQKVLTTALKKLLNDHQLVVFLTKNGSFRLTGKQVNRQRGSPISPSVGQASAEAEKVPFSADFGSSELKRLITEQYVLERSEQLSESGDTQIIFKATRTHPKPQKTKHFMISEKGLGAVR</sequence>
<dbReference type="AlphaFoldDB" id="A0A2G8KCT8"/>
<evidence type="ECO:0000259" key="2">
    <source>
        <dbReference type="PROSITE" id="PS50162"/>
    </source>
</evidence>
<dbReference type="GO" id="GO:0042148">
    <property type="term" value="P:DNA strand invasion"/>
    <property type="evidence" value="ECO:0007669"/>
    <property type="project" value="TreeGrafter"/>
</dbReference>
<dbReference type="InterPro" id="IPR020588">
    <property type="entry name" value="RecA_ATP-bd"/>
</dbReference>
<dbReference type="GO" id="GO:0000724">
    <property type="term" value="P:double-strand break repair via homologous recombination"/>
    <property type="evidence" value="ECO:0007669"/>
    <property type="project" value="InterPro"/>
</dbReference>
<organism evidence="3 4">
    <name type="scientific">Stichopus japonicus</name>
    <name type="common">Sea cucumber</name>
    <dbReference type="NCBI Taxonomy" id="307972"/>
    <lineage>
        <taxon>Eukaryota</taxon>
        <taxon>Metazoa</taxon>
        <taxon>Echinodermata</taxon>
        <taxon>Eleutherozoa</taxon>
        <taxon>Echinozoa</taxon>
        <taxon>Holothuroidea</taxon>
        <taxon>Aspidochirotacea</taxon>
        <taxon>Aspidochirotida</taxon>
        <taxon>Stichopodidae</taxon>
        <taxon>Apostichopus</taxon>
    </lineage>
</organism>
<dbReference type="GO" id="GO:0005657">
    <property type="term" value="C:replication fork"/>
    <property type="evidence" value="ECO:0007669"/>
    <property type="project" value="InterPro"/>
</dbReference>
<dbReference type="PANTHER" id="PTHR46644">
    <property type="entry name" value="DNA REPAIR PROTEIN XRCC2"/>
    <property type="match status" value="1"/>
</dbReference>
<dbReference type="Gene3D" id="3.40.50.300">
    <property type="entry name" value="P-loop containing nucleotide triphosphate hydrolases"/>
    <property type="match status" value="1"/>
</dbReference>
<dbReference type="InterPro" id="IPR027417">
    <property type="entry name" value="P-loop_NTPase"/>
</dbReference>
<dbReference type="PANTHER" id="PTHR46644:SF2">
    <property type="entry name" value="DNA REPAIR PROTEIN XRCC2"/>
    <property type="match status" value="1"/>
</dbReference>
<evidence type="ECO:0000313" key="4">
    <source>
        <dbReference type="Proteomes" id="UP000230750"/>
    </source>
</evidence>
<dbReference type="Proteomes" id="UP000230750">
    <property type="component" value="Unassembled WGS sequence"/>
</dbReference>
<keyword evidence="4" id="KW-1185">Reference proteome</keyword>
<dbReference type="GO" id="GO:0140664">
    <property type="term" value="F:ATP-dependent DNA damage sensor activity"/>
    <property type="evidence" value="ECO:0007669"/>
    <property type="project" value="InterPro"/>
</dbReference>
<dbReference type="GO" id="GO:0005813">
    <property type="term" value="C:centrosome"/>
    <property type="evidence" value="ECO:0007669"/>
    <property type="project" value="TreeGrafter"/>
</dbReference>
<dbReference type="GO" id="GO:0005524">
    <property type="term" value="F:ATP binding"/>
    <property type="evidence" value="ECO:0007669"/>
    <property type="project" value="InterPro"/>
</dbReference>
<feature type="region of interest" description="Disordered" evidence="1">
    <location>
        <begin position="130"/>
        <end position="154"/>
    </location>
</feature>
<name>A0A2G8KCT8_STIJA</name>
<feature type="compositionally biased region" description="Basic and acidic residues" evidence="1">
    <location>
        <begin position="136"/>
        <end position="154"/>
    </location>
</feature>
<dbReference type="OrthoDB" id="420422at2759"/>
<proteinExistence type="predicted"/>
<dbReference type="PROSITE" id="PS50162">
    <property type="entry name" value="RECA_2"/>
    <property type="match status" value="1"/>
</dbReference>
<dbReference type="SUPFAM" id="SSF52540">
    <property type="entry name" value="P-loop containing nucleoside triphosphate hydrolases"/>
    <property type="match status" value="1"/>
</dbReference>
<dbReference type="STRING" id="307972.A0A2G8KCT8"/>
<feature type="domain" description="RecA family profile 1" evidence="2">
    <location>
        <begin position="1"/>
        <end position="253"/>
    </location>
</feature>
<reference evidence="3 4" key="1">
    <citation type="journal article" date="2017" name="PLoS Biol.">
        <title>The sea cucumber genome provides insights into morphological evolution and visceral regeneration.</title>
        <authorList>
            <person name="Zhang X."/>
            <person name="Sun L."/>
            <person name="Yuan J."/>
            <person name="Sun Y."/>
            <person name="Gao Y."/>
            <person name="Zhang L."/>
            <person name="Li S."/>
            <person name="Dai H."/>
            <person name="Hamel J.F."/>
            <person name="Liu C."/>
            <person name="Yu Y."/>
            <person name="Liu S."/>
            <person name="Lin W."/>
            <person name="Guo K."/>
            <person name="Jin S."/>
            <person name="Xu P."/>
            <person name="Storey K.B."/>
            <person name="Huan P."/>
            <person name="Zhang T."/>
            <person name="Zhou Y."/>
            <person name="Zhang J."/>
            <person name="Lin C."/>
            <person name="Li X."/>
            <person name="Xing L."/>
            <person name="Huo D."/>
            <person name="Sun M."/>
            <person name="Wang L."/>
            <person name="Mercier A."/>
            <person name="Li F."/>
            <person name="Yang H."/>
            <person name="Xiang J."/>
        </authorList>
    </citation>
    <scope>NUCLEOTIDE SEQUENCE [LARGE SCALE GENOMIC DNA]</scope>
    <source>
        <strain evidence="3">Shaxun</strain>
        <tissue evidence="3">Muscle</tissue>
    </source>
</reference>
<accession>A0A2G8KCT8</accession>
<dbReference type="EMBL" id="MRZV01000683">
    <property type="protein sequence ID" value="PIK45824.1"/>
    <property type="molecule type" value="Genomic_DNA"/>
</dbReference>
<gene>
    <name evidence="3" type="ORF">BSL78_17300</name>
</gene>
<evidence type="ECO:0000256" key="1">
    <source>
        <dbReference type="SAM" id="MobiDB-lite"/>
    </source>
</evidence>
<dbReference type="GO" id="GO:0033063">
    <property type="term" value="C:Rad51B-Rad51C-Rad51D-XRCC2 complex"/>
    <property type="evidence" value="ECO:0007669"/>
    <property type="project" value="InterPro"/>
</dbReference>
<comment type="caution">
    <text evidence="3">The sequence shown here is derived from an EMBL/GenBank/DDBJ whole genome shotgun (WGS) entry which is preliminary data.</text>
</comment>